<feature type="transmembrane region" description="Helical" evidence="1">
    <location>
        <begin position="107"/>
        <end position="128"/>
    </location>
</feature>
<dbReference type="Proteomes" id="UP000249375">
    <property type="component" value="Chromosome"/>
</dbReference>
<protein>
    <submittedName>
        <fullName evidence="2">DUF3307 domain-containing protein</fullName>
    </submittedName>
</protein>
<dbReference type="KEGG" id="alq:C7Y71_000710"/>
<organism evidence="2 3">
    <name type="scientific">Pseudoprevotella muciniphila</name>
    <dbReference type="NCBI Taxonomy" id="2133944"/>
    <lineage>
        <taxon>Bacteria</taxon>
        <taxon>Pseudomonadati</taxon>
        <taxon>Bacteroidota</taxon>
        <taxon>Bacteroidia</taxon>
        <taxon>Bacteroidales</taxon>
        <taxon>Prevotellaceae</taxon>
        <taxon>Pseudoprevotella</taxon>
    </lineage>
</organism>
<evidence type="ECO:0000256" key="1">
    <source>
        <dbReference type="SAM" id="Phobius"/>
    </source>
</evidence>
<dbReference type="EMBL" id="CP033459">
    <property type="protein sequence ID" value="QFQ11665.1"/>
    <property type="molecule type" value="Genomic_DNA"/>
</dbReference>
<keyword evidence="1" id="KW-0812">Transmembrane</keyword>
<accession>A0A5P8E3S0</accession>
<dbReference type="OrthoDB" id="1495995at2"/>
<evidence type="ECO:0000313" key="2">
    <source>
        <dbReference type="EMBL" id="QFQ11665.1"/>
    </source>
</evidence>
<keyword evidence="3" id="KW-1185">Reference proteome</keyword>
<gene>
    <name evidence="2" type="ORF">C7Y71_000710</name>
</gene>
<dbReference type="Pfam" id="PF11750">
    <property type="entry name" value="DUF3307"/>
    <property type="match status" value="1"/>
</dbReference>
<dbReference type="RefSeq" id="WP_111898728.1">
    <property type="nucleotide sequence ID" value="NZ_CP033459.1"/>
</dbReference>
<dbReference type="InterPro" id="IPR021737">
    <property type="entry name" value="Phage_phiKZ_Orf197"/>
</dbReference>
<feature type="transmembrane region" description="Helical" evidence="1">
    <location>
        <begin position="45"/>
        <end position="63"/>
    </location>
</feature>
<keyword evidence="1" id="KW-1133">Transmembrane helix</keyword>
<feature type="transmembrane region" description="Helical" evidence="1">
    <location>
        <begin position="12"/>
        <end position="33"/>
    </location>
</feature>
<sequence>MALFAETMNYLLLTSLIVCHFFADFCLTTSSMIRAKADGKVLLPILEHSFVHALLMGFCLLLFETAWKILIMLMVFEMLSHFLIDTGKGLIMSHFKIFADNRRKPYWILYGFDQLLHQTIIILIWMFAQ</sequence>
<name>A0A5P8E3S0_9BACT</name>
<proteinExistence type="predicted"/>
<dbReference type="AlphaFoldDB" id="A0A5P8E3S0"/>
<keyword evidence="1" id="KW-0472">Membrane</keyword>
<reference evidence="2 3" key="1">
    <citation type="submission" date="2018-11" db="EMBL/GenBank/DDBJ databases">
        <authorList>
            <person name="Na S.W."/>
            <person name="Baik M."/>
        </authorList>
    </citation>
    <scope>NUCLEOTIDE SEQUENCE [LARGE SCALE GENOMIC DNA]</scope>
    <source>
        <strain evidence="2 3">E39</strain>
    </source>
</reference>
<evidence type="ECO:0000313" key="3">
    <source>
        <dbReference type="Proteomes" id="UP000249375"/>
    </source>
</evidence>